<name>A0A3M3ZTI3_9PSED</name>
<dbReference type="InterPro" id="IPR024409">
    <property type="entry name" value="DUF3833"/>
</dbReference>
<evidence type="ECO:0008006" key="3">
    <source>
        <dbReference type="Google" id="ProtNLM"/>
    </source>
</evidence>
<proteinExistence type="predicted"/>
<evidence type="ECO:0000313" key="1">
    <source>
        <dbReference type="EMBL" id="RMO97987.1"/>
    </source>
</evidence>
<dbReference type="PROSITE" id="PS51257">
    <property type="entry name" value="PROKAR_LIPOPROTEIN"/>
    <property type="match status" value="1"/>
</dbReference>
<gene>
    <name evidence="1" type="ORF">ALQ33_00290</name>
</gene>
<accession>A0A3M3ZTI3</accession>
<evidence type="ECO:0000313" key="2">
    <source>
        <dbReference type="Proteomes" id="UP000279372"/>
    </source>
</evidence>
<sequence length="147" mass="16832">MKTLINLQVIVFFLLLSGCANIDVTHYRHEKPELDLPRFFSAPVQAWGMFQTRTGEVIKRFIVTIDGRMEGHQLVLDERFVYSDGTRQRRVWTLTPDGPGRWRGTADDVVGQAHGQIAGNTLRWRYTLNLEVEGTIYPCSSMTGCTW</sequence>
<dbReference type="Pfam" id="PF12915">
    <property type="entry name" value="DUF3833"/>
    <property type="match status" value="1"/>
</dbReference>
<protein>
    <recommendedName>
        <fullName evidence="3">Lipoprotein</fullName>
    </recommendedName>
</protein>
<reference evidence="1 2" key="1">
    <citation type="submission" date="2018-08" db="EMBL/GenBank/DDBJ databases">
        <title>Recombination of ecologically and evolutionarily significant loci maintains genetic cohesion in the Pseudomonas syringae species complex.</title>
        <authorList>
            <person name="Dillon M."/>
            <person name="Thakur S."/>
            <person name="Almeida R.N.D."/>
            <person name="Weir B.S."/>
            <person name="Guttman D.S."/>
        </authorList>
    </citation>
    <scope>NUCLEOTIDE SEQUENCE [LARGE SCALE GENOMIC DNA]</scope>
    <source>
        <strain evidence="1 2">ICMP 8902</strain>
    </source>
</reference>
<dbReference type="EMBL" id="RBQB01000011">
    <property type="protein sequence ID" value="RMO97987.1"/>
    <property type="molecule type" value="Genomic_DNA"/>
</dbReference>
<dbReference type="AlphaFoldDB" id="A0A3M3ZTI3"/>
<organism evidence="1 2">
    <name type="scientific">Pseudomonas syringae pv. philadelphi</name>
    <dbReference type="NCBI Taxonomy" id="251706"/>
    <lineage>
        <taxon>Bacteria</taxon>
        <taxon>Pseudomonadati</taxon>
        <taxon>Pseudomonadota</taxon>
        <taxon>Gammaproteobacteria</taxon>
        <taxon>Pseudomonadales</taxon>
        <taxon>Pseudomonadaceae</taxon>
        <taxon>Pseudomonas</taxon>
    </lineage>
</organism>
<comment type="caution">
    <text evidence="1">The sequence shown here is derived from an EMBL/GenBank/DDBJ whole genome shotgun (WGS) entry which is preliminary data.</text>
</comment>
<dbReference type="Proteomes" id="UP000279372">
    <property type="component" value="Unassembled WGS sequence"/>
</dbReference>